<sequence length="123" mass="14679">MKRELGDLFQLKNARFCYLEVVQSPSGSLGYFSLIERRQGYPVPLAAPGDMRNLLYLGNGLTDPALRAHCLRLMEIEGWMHRREPNRMPRTPEYIAAYREWETYTREFAKRNSWYQFKPIRYL</sequence>
<keyword evidence="2" id="KW-1185">Reference proteome</keyword>
<accession>A0ABV2TAV7</accession>
<evidence type="ECO:0000313" key="1">
    <source>
        <dbReference type="EMBL" id="MET7000167.1"/>
    </source>
</evidence>
<proteinExistence type="predicted"/>
<dbReference type="RefSeq" id="WP_354662727.1">
    <property type="nucleotide sequence ID" value="NZ_JBEXAC010000002.1"/>
</dbReference>
<organism evidence="1 2">
    <name type="scientific">Chitinophaga defluvii</name>
    <dbReference type="NCBI Taxonomy" id="3163343"/>
    <lineage>
        <taxon>Bacteria</taxon>
        <taxon>Pseudomonadati</taxon>
        <taxon>Bacteroidota</taxon>
        <taxon>Chitinophagia</taxon>
        <taxon>Chitinophagales</taxon>
        <taxon>Chitinophagaceae</taxon>
        <taxon>Chitinophaga</taxon>
    </lineage>
</organism>
<dbReference type="EMBL" id="JBEXAC010000002">
    <property type="protein sequence ID" value="MET7000167.1"/>
    <property type="molecule type" value="Genomic_DNA"/>
</dbReference>
<evidence type="ECO:0008006" key="3">
    <source>
        <dbReference type="Google" id="ProtNLM"/>
    </source>
</evidence>
<protein>
    <recommendedName>
        <fullName evidence="3">Immunity protein 63 of polymorphic toxin system</fullName>
    </recommendedName>
</protein>
<reference evidence="1 2" key="1">
    <citation type="submission" date="2024-06" db="EMBL/GenBank/DDBJ databases">
        <title>Chitinophaga defluvii sp. nov., isolated from municipal sewage.</title>
        <authorList>
            <person name="Zhang L."/>
        </authorList>
    </citation>
    <scope>NUCLEOTIDE SEQUENCE [LARGE SCALE GENOMIC DNA]</scope>
    <source>
        <strain evidence="1 2">H8</strain>
    </source>
</reference>
<gene>
    <name evidence="1" type="ORF">ABR189_22440</name>
</gene>
<name>A0ABV2TAV7_9BACT</name>
<evidence type="ECO:0000313" key="2">
    <source>
        <dbReference type="Proteomes" id="UP001549749"/>
    </source>
</evidence>
<comment type="caution">
    <text evidence="1">The sequence shown here is derived from an EMBL/GenBank/DDBJ whole genome shotgun (WGS) entry which is preliminary data.</text>
</comment>
<dbReference type="Proteomes" id="UP001549749">
    <property type="component" value="Unassembled WGS sequence"/>
</dbReference>